<dbReference type="InterPro" id="IPR001173">
    <property type="entry name" value="Glyco_trans_2-like"/>
</dbReference>
<gene>
    <name evidence="2" type="ORF">DPQ33_09895</name>
</gene>
<accession>A0A7M3MEX0</accession>
<dbReference type="PANTHER" id="PTHR22916">
    <property type="entry name" value="GLYCOSYLTRANSFERASE"/>
    <property type="match status" value="1"/>
</dbReference>
<name>A0A7M3MEX0_9BACT</name>
<dbReference type="RefSeq" id="WP_144303060.1">
    <property type="nucleotide sequence ID" value="NZ_QMIE01000008.1"/>
</dbReference>
<reference evidence="2 3" key="1">
    <citation type="submission" date="2018-06" db="EMBL/GenBank/DDBJ databases">
        <title>Complete genome of Desulfovibrio indonesiensis P37SLT.</title>
        <authorList>
            <person name="Crispim J.S."/>
            <person name="Vidigal P.M.P."/>
            <person name="Silva L.C.F."/>
            <person name="Laguardia C.N."/>
            <person name="Araujo L.C."/>
            <person name="Dias R.S."/>
            <person name="Sousa M.P."/>
            <person name="Paula S.O."/>
            <person name="Silva C."/>
        </authorList>
    </citation>
    <scope>NUCLEOTIDE SEQUENCE [LARGE SCALE GENOMIC DNA]</scope>
    <source>
        <strain evidence="2 3">P37SLT</strain>
    </source>
</reference>
<keyword evidence="3" id="KW-1185">Reference proteome</keyword>
<dbReference type="PANTHER" id="PTHR22916:SF65">
    <property type="entry name" value="SLR1065 PROTEIN"/>
    <property type="match status" value="1"/>
</dbReference>
<dbReference type="Gene3D" id="3.90.550.10">
    <property type="entry name" value="Spore Coat Polysaccharide Biosynthesis Protein SpsA, Chain A"/>
    <property type="match status" value="1"/>
</dbReference>
<feature type="domain" description="Glycosyltransferase 2-like" evidence="1">
    <location>
        <begin position="32"/>
        <end position="161"/>
    </location>
</feature>
<dbReference type="GO" id="GO:0016758">
    <property type="term" value="F:hexosyltransferase activity"/>
    <property type="evidence" value="ECO:0007669"/>
    <property type="project" value="UniProtKB-ARBA"/>
</dbReference>
<evidence type="ECO:0000313" key="3">
    <source>
        <dbReference type="Proteomes" id="UP000448292"/>
    </source>
</evidence>
<protein>
    <recommendedName>
        <fullName evidence="1">Glycosyltransferase 2-like domain-containing protein</fullName>
    </recommendedName>
</protein>
<dbReference type="InterPro" id="IPR029044">
    <property type="entry name" value="Nucleotide-diphossugar_trans"/>
</dbReference>
<comment type="caution">
    <text evidence="2">The sequence shown here is derived from an EMBL/GenBank/DDBJ whole genome shotgun (WGS) entry which is preliminary data.</text>
</comment>
<dbReference type="Pfam" id="PF00535">
    <property type="entry name" value="Glycos_transf_2"/>
    <property type="match status" value="1"/>
</dbReference>
<dbReference type="Proteomes" id="UP000448292">
    <property type="component" value="Unassembled WGS sequence"/>
</dbReference>
<dbReference type="SUPFAM" id="SSF53448">
    <property type="entry name" value="Nucleotide-diphospho-sugar transferases"/>
    <property type="match status" value="1"/>
</dbReference>
<sequence length="326" mass="37527">MNELEKSLAFKATPEEIAEVRALPVKSLPTFSVVVPSFNQAEFLPSTLDSILNQNYPRMEIFVADGGSEDESPRILEEYKKRVGDSFRYYSHPDGGHMHGVNNAIAATSGEIVAWINSDDIYTPDTFWKIATFFHFNRTAMIVYGGSKYVDEHLQEIVNYPVDWSPLIREQIRRMKHSCLPPQPSLFFKRTAVKLCGELASDMVDYELWLRWQKDLPFFYYDDLFSLARVHPKAISAQADRALLRRICEVVHEHHGVVPHSWTLKMAHNEAYGAAWARGESPPITRSIHLRALMLFFILNLRLSPKALVMALKSVRSWFWDAIRIQ</sequence>
<dbReference type="AlphaFoldDB" id="A0A7M3MEX0"/>
<dbReference type="EMBL" id="QMIE01000008">
    <property type="protein sequence ID" value="TVM17102.1"/>
    <property type="molecule type" value="Genomic_DNA"/>
</dbReference>
<organism evidence="2 3">
    <name type="scientific">Oceanidesulfovibrio indonesiensis</name>
    <dbReference type="NCBI Taxonomy" id="54767"/>
    <lineage>
        <taxon>Bacteria</taxon>
        <taxon>Pseudomonadati</taxon>
        <taxon>Thermodesulfobacteriota</taxon>
        <taxon>Desulfovibrionia</taxon>
        <taxon>Desulfovibrionales</taxon>
        <taxon>Desulfovibrionaceae</taxon>
        <taxon>Oceanidesulfovibrio</taxon>
    </lineage>
</organism>
<dbReference type="OrthoDB" id="433681at2"/>
<evidence type="ECO:0000259" key="1">
    <source>
        <dbReference type="Pfam" id="PF00535"/>
    </source>
</evidence>
<evidence type="ECO:0000313" key="2">
    <source>
        <dbReference type="EMBL" id="TVM17102.1"/>
    </source>
</evidence>
<proteinExistence type="predicted"/>